<dbReference type="EMBL" id="JARBHB010000012">
    <property type="protein sequence ID" value="KAJ8871353.1"/>
    <property type="molecule type" value="Genomic_DNA"/>
</dbReference>
<sequence>MSVCQTTAWFQVHVSHRPWQKLYVNDFGTFPRSSNINYRFLECCVTWRHWTVTMPSASESIGIFSPMTYTAK</sequence>
<name>A0ABQ9GH60_9NEOP</name>
<comment type="caution">
    <text evidence="1">The sequence shown here is derived from an EMBL/GenBank/DDBJ whole genome shotgun (WGS) entry which is preliminary data.</text>
</comment>
<reference evidence="1 2" key="1">
    <citation type="submission" date="2023-02" db="EMBL/GenBank/DDBJ databases">
        <title>LHISI_Scaffold_Assembly.</title>
        <authorList>
            <person name="Stuart O.P."/>
            <person name="Cleave R."/>
            <person name="Magrath M.J.L."/>
            <person name="Mikheyev A.S."/>
        </authorList>
    </citation>
    <scope>NUCLEOTIDE SEQUENCE [LARGE SCALE GENOMIC DNA]</scope>
    <source>
        <strain evidence="1">Daus_M_001</strain>
        <tissue evidence="1">Leg muscle</tissue>
    </source>
</reference>
<keyword evidence="2" id="KW-1185">Reference proteome</keyword>
<evidence type="ECO:0000313" key="2">
    <source>
        <dbReference type="Proteomes" id="UP001159363"/>
    </source>
</evidence>
<organism evidence="1 2">
    <name type="scientific">Dryococelus australis</name>
    <dbReference type="NCBI Taxonomy" id="614101"/>
    <lineage>
        <taxon>Eukaryota</taxon>
        <taxon>Metazoa</taxon>
        <taxon>Ecdysozoa</taxon>
        <taxon>Arthropoda</taxon>
        <taxon>Hexapoda</taxon>
        <taxon>Insecta</taxon>
        <taxon>Pterygota</taxon>
        <taxon>Neoptera</taxon>
        <taxon>Polyneoptera</taxon>
        <taxon>Phasmatodea</taxon>
        <taxon>Verophasmatodea</taxon>
        <taxon>Anareolatae</taxon>
        <taxon>Phasmatidae</taxon>
        <taxon>Eurycanthinae</taxon>
        <taxon>Dryococelus</taxon>
    </lineage>
</organism>
<proteinExistence type="predicted"/>
<protein>
    <submittedName>
        <fullName evidence="1">Uncharacterized protein</fullName>
    </submittedName>
</protein>
<accession>A0ABQ9GH60</accession>
<gene>
    <name evidence="1" type="ORF">PR048_027670</name>
</gene>
<dbReference type="Proteomes" id="UP001159363">
    <property type="component" value="Chromosome 11"/>
</dbReference>
<evidence type="ECO:0000313" key="1">
    <source>
        <dbReference type="EMBL" id="KAJ8871353.1"/>
    </source>
</evidence>